<proteinExistence type="predicted"/>
<evidence type="ECO:0000313" key="1">
    <source>
        <dbReference type="EMBL" id="VDP85441.1"/>
    </source>
</evidence>
<organism evidence="3">
    <name type="scientific">Echinostoma caproni</name>
    <dbReference type="NCBI Taxonomy" id="27848"/>
    <lineage>
        <taxon>Eukaryota</taxon>
        <taxon>Metazoa</taxon>
        <taxon>Spiralia</taxon>
        <taxon>Lophotrochozoa</taxon>
        <taxon>Platyhelminthes</taxon>
        <taxon>Trematoda</taxon>
        <taxon>Digenea</taxon>
        <taxon>Plagiorchiida</taxon>
        <taxon>Echinostomata</taxon>
        <taxon>Echinostomatoidea</taxon>
        <taxon>Echinostomatidae</taxon>
        <taxon>Echinostoma</taxon>
    </lineage>
</organism>
<dbReference type="EMBL" id="UZAN01047479">
    <property type="protein sequence ID" value="VDP85441.1"/>
    <property type="molecule type" value="Genomic_DNA"/>
</dbReference>
<name>A0A183AR91_9TREM</name>
<gene>
    <name evidence="1" type="ORF">ECPE_LOCUS9476</name>
</gene>
<evidence type="ECO:0000313" key="2">
    <source>
        <dbReference type="Proteomes" id="UP000272942"/>
    </source>
</evidence>
<protein>
    <submittedName>
        <fullName evidence="3">Ovule protein</fullName>
    </submittedName>
</protein>
<reference evidence="3" key="1">
    <citation type="submission" date="2016-06" db="UniProtKB">
        <authorList>
            <consortium name="WormBaseParasite"/>
        </authorList>
    </citation>
    <scope>IDENTIFICATION</scope>
</reference>
<evidence type="ECO:0000313" key="3">
    <source>
        <dbReference type="WBParaSite" id="ECPE_0000950501-mRNA-1"/>
    </source>
</evidence>
<dbReference type="PANTHER" id="PTHR14248">
    <property type="entry name" value="CYCLIN Y, ISOFORM A"/>
    <property type="match status" value="1"/>
</dbReference>
<dbReference type="Proteomes" id="UP000272942">
    <property type="component" value="Unassembled WGS sequence"/>
</dbReference>
<dbReference type="OrthoDB" id="10250320at2759"/>
<accession>A0A183AR91</accession>
<reference evidence="1 2" key="2">
    <citation type="submission" date="2018-11" db="EMBL/GenBank/DDBJ databases">
        <authorList>
            <consortium name="Pathogen Informatics"/>
        </authorList>
    </citation>
    <scope>NUCLEOTIDE SEQUENCE [LARGE SCALE GENOMIC DNA]</scope>
    <source>
        <strain evidence="1 2">Egypt</strain>
    </source>
</reference>
<sequence length="99" mass="11490">MGCFSRCCFTPYLKHTFDCILRAILPLLSTLNELERQFLEIIQFNINVPSSVYAKYYFDIRSLCGASCHPFPLSMERAHKLEVSLSAILSFFIFLLHTF</sequence>
<dbReference type="Gene3D" id="1.10.472.10">
    <property type="entry name" value="Cyclin-like"/>
    <property type="match status" value="1"/>
</dbReference>
<dbReference type="AlphaFoldDB" id="A0A183AR91"/>
<keyword evidence="2" id="KW-1185">Reference proteome</keyword>
<dbReference type="WBParaSite" id="ECPE_0000950501-mRNA-1">
    <property type="protein sequence ID" value="ECPE_0000950501-mRNA-1"/>
    <property type="gene ID" value="ECPE_0000950501"/>
</dbReference>